<reference evidence="1 2" key="1">
    <citation type="submission" date="2017-09" db="EMBL/GenBank/DDBJ databases">
        <title>Evaluation of Pacific Biosciences Sequencing Technology to Finishing C. thermocellum Genome Sequences.</title>
        <authorList>
            <person name="Brown S."/>
        </authorList>
    </citation>
    <scope>NUCLEOTIDE SEQUENCE [LARGE SCALE GENOMIC DNA]</scope>
    <source>
        <strain evidence="1 2">AD2</strain>
    </source>
</reference>
<dbReference type="RefSeq" id="WP_003512055.1">
    <property type="nucleotide sequence ID" value="NZ_CP013828.1"/>
</dbReference>
<dbReference type="Pfam" id="PF20353">
    <property type="entry name" value="DUF6648"/>
    <property type="match status" value="1"/>
</dbReference>
<dbReference type="InterPro" id="IPR046590">
    <property type="entry name" value="DUF6648"/>
</dbReference>
<name>A0AB36THW5_ACETH</name>
<organism evidence="1 2">
    <name type="scientific">Acetivibrio thermocellus AD2</name>
    <dbReference type="NCBI Taxonomy" id="1138384"/>
    <lineage>
        <taxon>Bacteria</taxon>
        <taxon>Bacillati</taxon>
        <taxon>Bacillota</taxon>
        <taxon>Clostridia</taxon>
        <taxon>Eubacteriales</taxon>
        <taxon>Oscillospiraceae</taxon>
        <taxon>Acetivibrio</taxon>
    </lineage>
</organism>
<dbReference type="EMBL" id="PDBW01000001">
    <property type="protein sequence ID" value="PFH03438.1"/>
    <property type="molecule type" value="Genomic_DNA"/>
</dbReference>
<evidence type="ECO:0000313" key="2">
    <source>
        <dbReference type="Proteomes" id="UP000223596"/>
    </source>
</evidence>
<gene>
    <name evidence="1" type="ORF">M972_112249</name>
</gene>
<dbReference type="AlphaFoldDB" id="A0AB36THW5"/>
<dbReference type="GeneID" id="35806175"/>
<evidence type="ECO:0000313" key="1">
    <source>
        <dbReference type="EMBL" id="PFH03438.1"/>
    </source>
</evidence>
<comment type="caution">
    <text evidence="1">The sequence shown here is derived from an EMBL/GenBank/DDBJ whole genome shotgun (WGS) entry which is preliminary data.</text>
</comment>
<dbReference type="Proteomes" id="UP000223596">
    <property type="component" value="Unassembled WGS sequence"/>
</dbReference>
<sequence length="181" mass="21695">MPSKKIVPNKFEQFLKNRESLIEQYAKGDLTKEEFIEANYRCINSLDIKPFQKIDNVKKAIYNYQYYNVLAKYYQKKAHDLSRNHEARSDFLEQSNYYYSKKDEVTAKLLRLLDFKGIEAYFVKVKSKNLRKKLFEIVLLDYDNIILHSKSEAILNMLMKENVFINEVRNSLVDSYINQKY</sequence>
<proteinExistence type="predicted"/>
<accession>A0AB36THW5</accession>
<protein>
    <submittedName>
        <fullName evidence="1">Uncharacterized protein</fullName>
    </submittedName>
</protein>